<dbReference type="PANTHER" id="PTHR11921:SF41">
    <property type="entry name" value="SUCCINATE DEHYDROGENASE"/>
    <property type="match status" value="1"/>
</dbReference>
<dbReference type="SUPFAM" id="SSF54292">
    <property type="entry name" value="2Fe-2S ferredoxin-like"/>
    <property type="match status" value="1"/>
</dbReference>
<evidence type="ECO:0000256" key="12">
    <source>
        <dbReference type="ARBA" id="ARBA00023291"/>
    </source>
</evidence>
<keyword evidence="8" id="KW-0479">Metal-binding</keyword>
<sequence>MKLTIEVWRQASDEDAGEFVTYTVDDAAAEMSLPELLDRLNAQLVEAGDDPIAFDTDCREGICGTCGITVDGVPHGPEPHTPMCRQHLRSFSDGAHIRMEPFRSSAFPVVRDLVVDRSAMDRVVASGGFVSVDAGTAPDADTRQIPFDMAERALDFSACIGCGACIAACPNGSSHLFTGSLLTHLATLPQGKPERGRRARGVVESAEEEFGPCSVYGECAEVCPAGIPLSAISAVNREAARAAVRRNRDD</sequence>
<proteinExistence type="inferred from homology"/>
<evidence type="ECO:0000256" key="5">
    <source>
        <dbReference type="ARBA" id="ARBA00022485"/>
    </source>
</evidence>
<dbReference type="Gene3D" id="3.10.20.30">
    <property type="match status" value="1"/>
</dbReference>
<dbReference type="Pfam" id="PF13085">
    <property type="entry name" value="Fer2_3"/>
    <property type="match status" value="1"/>
</dbReference>
<evidence type="ECO:0000256" key="11">
    <source>
        <dbReference type="ARBA" id="ARBA00023014"/>
    </source>
</evidence>
<evidence type="ECO:0000256" key="2">
    <source>
        <dbReference type="ARBA" id="ARBA00001966"/>
    </source>
</evidence>
<dbReference type="InterPro" id="IPR012675">
    <property type="entry name" value="Beta-grasp_dom_sf"/>
</dbReference>
<evidence type="ECO:0000256" key="6">
    <source>
        <dbReference type="ARBA" id="ARBA00022532"/>
    </source>
</evidence>
<dbReference type="Gene3D" id="1.10.1060.10">
    <property type="entry name" value="Alpha-helical ferredoxin"/>
    <property type="match status" value="1"/>
</dbReference>
<evidence type="ECO:0000256" key="13">
    <source>
        <dbReference type="ARBA" id="ARBA00034078"/>
    </source>
</evidence>
<dbReference type="NCBIfam" id="TIGR00384">
    <property type="entry name" value="dhsB"/>
    <property type="match status" value="1"/>
</dbReference>
<keyword evidence="6" id="KW-0816">Tricarboxylic acid cycle</keyword>
<keyword evidence="9" id="KW-0560">Oxidoreductase</keyword>
<comment type="similarity">
    <text evidence="3">Belongs to the succinate dehydrogenase/fumarate reductase iron-sulfur protein family.</text>
</comment>
<dbReference type="Pfam" id="PF13183">
    <property type="entry name" value="Fer4_8"/>
    <property type="match status" value="1"/>
</dbReference>
<comment type="cofactor">
    <cofactor evidence="13">
        <name>[2Fe-2S] cluster</name>
        <dbReference type="ChEBI" id="CHEBI:190135"/>
    </cofactor>
</comment>
<reference evidence="16" key="1">
    <citation type="journal article" date="2019" name="Int. J. Syst. Evol. Microbiol.">
        <title>The Global Catalogue of Microorganisms (GCM) 10K type strain sequencing project: providing services to taxonomists for standard genome sequencing and annotation.</title>
        <authorList>
            <consortium name="The Broad Institute Genomics Platform"/>
            <consortium name="The Broad Institute Genome Sequencing Center for Infectious Disease"/>
            <person name="Wu L."/>
            <person name="Ma J."/>
        </authorList>
    </citation>
    <scope>NUCLEOTIDE SEQUENCE [LARGE SCALE GENOMIC DNA]</scope>
    <source>
        <strain evidence="16">JCM 15914</strain>
    </source>
</reference>
<dbReference type="PROSITE" id="PS51379">
    <property type="entry name" value="4FE4S_FER_2"/>
    <property type="match status" value="1"/>
</dbReference>
<dbReference type="EC" id="1.3.5.1" evidence="4"/>
<evidence type="ECO:0000256" key="10">
    <source>
        <dbReference type="ARBA" id="ARBA00023004"/>
    </source>
</evidence>
<keyword evidence="5" id="KW-0004">4Fe-4S</keyword>
<keyword evidence="11" id="KW-0411">Iron-sulfur</keyword>
<dbReference type="RefSeq" id="WP_016997465.1">
    <property type="nucleotide sequence ID" value="NZ_BAAAQA010000023.1"/>
</dbReference>
<gene>
    <name evidence="15" type="ORF">GCM10009824_22230</name>
</gene>
<dbReference type="NCBIfam" id="NF005746">
    <property type="entry name" value="PRK07570.1"/>
    <property type="match status" value="1"/>
</dbReference>
<dbReference type="Proteomes" id="UP001500166">
    <property type="component" value="Unassembled WGS sequence"/>
</dbReference>
<dbReference type="SUPFAM" id="SSF46548">
    <property type="entry name" value="alpha-helical ferredoxin"/>
    <property type="match status" value="1"/>
</dbReference>
<name>A0ABP5JNG1_9MICC</name>
<evidence type="ECO:0000313" key="16">
    <source>
        <dbReference type="Proteomes" id="UP001500166"/>
    </source>
</evidence>
<dbReference type="EMBL" id="BAAAQA010000023">
    <property type="protein sequence ID" value="GAA2120485.1"/>
    <property type="molecule type" value="Genomic_DNA"/>
</dbReference>
<evidence type="ECO:0000256" key="4">
    <source>
        <dbReference type="ARBA" id="ARBA00012792"/>
    </source>
</evidence>
<dbReference type="InterPro" id="IPR004489">
    <property type="entry name" value="Succ_DH/fum_Rdtase_Fe-S"/>
</dbReference>
<comment type="caution">
    <text evidence="15">The sequence shown here is derived from an EMBL/GenBank/DDBJ whole genome shotgun (WGS) entry which is preliminary data.</text>
</comment>
<evidence type="ECO:0000313" key="15">
    <source>
        <dbReference type="EMBL" id="GAA2120485.1"/>
    </source>
</evidence>
<organism evidence="15 16">
    <name type="scientific">Kocuria atrinae</name>
    <dbReference type="NCBI Taxonomy" id="592377"/>
    <lineage>
        <taxon>Bacteria</taxon>
        <taxon>Bacillati</taxon>
        <taxon>Actinomycetota</taxon>
        <taxon>Actinomycetes</taxon>
        <taxon>Micrococcales</taxon>
        <taxon>Micrococcaceae</taxon>
        <taxon>Kocuria</taxon>
    </lineage>
</organism>
<dbReference type="PROSITE" id="PS00197">
    <property type="entry name" value="2FE2S_FER_1"/>
    <property type="match status" value="1"/>
</dbReference>
<accession>A0ABP5JNG1</accession>
<evidence type="ECO:0000256" key="9">
    <source>
        <dbReference type="ARBA" id="ARBA00023002"/>
    </source>
</evidence>
<evidence type="ECO:0000256" key="8">
    <source>
        <dbReference type="ARBA" id="ARBA00022723"/>
    </source>
</evidence>
<dbReference type="InterPro" id="IPR006058">
    <property type="entry name" value="2Fe2S_fd_BS"/>
</dbReference>
<evidence type="ECO:0000259" key="14">
    <source>
        <dbReference type="PROSITE" id="PS51379"/>
    </source>
</evidence>
<dbReference type="InterPro" id="IPR009051">
    <property type="entry name" value="Helical_ferredxn"/>
</dbReference>
<evidence type="ECO:0000256" key="1">
    <source>
        <dbReference type="ARBA" id="ARBA00001927"/>
    </source>
</evidence>
<comment type="cofactor">
    <cofactor evidence="1">
        <name>[3Fe-4S] cluster</name>
        <dbReference type="ChEBI" id="CHEBI:21137"/>
    </cofactor>
</comment>
<dbReference type="PROSITE" id="PS00198">
    <property type="entry name" value="4FE4S_FER_1"/>
    <property type="match status" value="1"/>
</dbReference>
<keyword evidence="10" id="KW-0408">Iron</keyword>
<feature type="domain" description="4Fe-4S ferredoxin-type" evidence="14">
    <location>
        <begin position="150"/>
        <end position="179"/>
    </location>
</feature>
<dbReference type="PANTHER" id="PTHR11921">
    <property type="entry name" value="SUCCINATE DEHYDROGENASE IRON-SULFUR PROTEIN"/>
    <property type="match status" value="1"/>
</dbReference>
<evidence type="ECO:0000256" key="3">
    <source>
        <dbReference type="ARBA" id="ARBA00009433"/>
    </source>
</evidence>
<evidence type="ECO:0000256" key="7">
    <source>
        <dbReference type="ARBA" id="ARBA00022714"/>
    </source>
</evidence>
<keyword evidence="12" id="KW-0003">3Fe-4S</keyword>
<dbReference type="InterPro" id="IPR025192">
    <property type="entry name" value="Succ_DH/fum_Rdtase_N"/>
</dbReference>
<protein>
    <recommendedName>
        <fullName evidence="4">succinate dehydrogenase</fullName>
        <ecNumber evidence="4">1.3.5.1</ecNumber>
    </recommendedName>
</protein>
<keyword evidence="7" id="KW-0001">2Fe-2S</keyword>
<dbReference type="InterPro" id="IPR017896">
    <property type="entry name" value="4Fe4S_Fe-S-bd"/>
</dbReference>
<keyword evidence="16" id="KW-1185">Reference proteome</keyword>
<dbReference type="InterPro" id="IPR017900">
    <property type="entry name" value="4Fe4S_Fe_S_CS"/>
</dbReference>
<dbReference type="InterPro" id="IPR036010">
    <property type="entry name" value="2Fe-2S_ferredoxin-like_sf"/>
</dbReference>
<dbReference type="InterPro" id="IPR050573">
    <property type="entry name" value="SDH/FRD_Iron-Sulfur"/>
</dbReference>
<comment type="cofactor">
    <cofactor evidence="2">
        <name>[4Fe-4S] cluster</name>
        <dbReference type="ChEBI" id="CHEBI:49883"/>
    </cofactor>
</comment>